<dbReference type="PANTHER" id="PTHR24421:SF62">
    <property type="entry name" value="SENSORY TRANSDUCTION HISTIDINE KINASE"/>
    <property type="match status" value="1"/>
</dbReference>
<keyword evidence="7" id="KW-1185">Reference proteome</keyword>
<dbReference type="Gene3D" id="2.60.40.10">
    <property type="entry name" value="Immunoglobulins"/>
    <property type="match status" value="1"/>
</dbReference>
<dbReference type="RefSeq" id="WP_310260153.1">
    <property type="nucleotide sequence ID" value="NZ_JAVDXU010000001.1"/>
</dbReference>
<dbReference type="CDD" id="cd16917">
    <property type="entry name" value="HATPase_UhpB-NarQ-NarX-like"/>
    <property type="match status" value="1"/>
</dbReference>
<evidence type="ECO:0000256" key="3">
    <source>
        <dbReference type="ARBA" id="ARBA00023012"/>
    </source>
</evidence>
<dbReference type="Pfam" id="PF02518">
    <property type="entry name" value="HATPase_c"/>
    <property type="match status" value="1"/>
</dbReference>
<dbReference type="Gene3D" id="3.30.565.10">
    <property type="entry name" value="Histidine kinase-like ATPase, C-terminal domain"/>
    <property type="match status" value="1"/>
</dbReference>
<dbReference type="EMBL" id="JAVDXU010000001">
    <property type="protein sequence ID" value="MDR7267779.1"/>
    <property type="molecule type" value="Genomic_DNA"/>
</dbReference>
<proteinExistence type="predicted"/>
<dbReference type="InterPro" id="IPR050482">
    <property type="entry name" value="Sensor_HK_TwoCompSys"/>
</dbReference>
<evidence type="ECO:0000259" key="5">
    <source>
        <dbReference type="PROSITE" id="PS50109"/>
    </source>
</evidence>
<dbReference type="SMART" id="SM00387">
    <property type="entry name" value="HATPase_c"/>
    <property type="match status" value="1"/>
</dbReference>
<dbReference type="Pfam" id="PF07494">
    <property type="entry name" value="Reg_prop"/>
    <property type="match status" value="3"/>
</dbReference>
<dbReference type="PROSITE" id="PS50109">
    <property type="entry name" value="HIS_KIN"/>
    <property type="match status" value="1"/>
</dbReference>
<dbReference type="Pfam" id="PF07730">
    <property type="entry name" value="HisKA_3"/>
    <property type="match status" value="1"/>
</dbReference>
<dbReference type="InterPro" id="IPR013783">
    <property type="entry name" value="Ig-like_fold"/>
</dbReference>
<evidence type="ECO:0000256" key="4">
    <source>
        <dbReference type="SAM" id="SignalP"/>
    </source>
</evidence>
<dbReference type="InterPro" id="IPR005467">
    <property type="entry name" value="His_kinase_dom"/>
</dbReference>
<protein>
    <submittedName>
        <fullName evidence="6">Signal transduction histidine kinase/ligand-binding sensor domain-containing protein</fullName>
    </submittedName>
</protein>
<feature type="signal peptide" evidence="4">
    <location>
        <begin position="1"/>
        <end position="29"/>
    </location>
</feature>
<dbReference type="Pfam" id="PF07495">
    <property type="entry name" value="Y_Y_Y"/>
    <property type="match status" value="1"/>
</dbReference>
<dbReference type="PANTHER" id="PTHR24421">
    <property type="entry name" value="NITRATE/NITRITE SENSOR PROTEIN NARX-RELATED"/>
    <property type="match status" value="1"/>
</dbReference>
<keyword evidence="3" id="KW-0902">Two-component regulatory system</keyword>
<evidence type="ECO:0000313" key="6">
    <source>
        <dbReference type="EMBL" id="MDR7267779.1"/>
    </source>
</evidence>
<dbReference type="Gene3D" id="1.20.5.1930">
    <property type="match status" value="1"/>
</dbReference>
<gene>
    <name evidence="6" type="ORF">J2X20_000408</name>
</gene>
<evidence type="ECO:0000256" key="2">
    <source>
        <dbReference type="ARBA" id="ARBA00022777"/>
    </source>
</evidence>
<dbReference type="InterPro" id="IPR011712">
    <property type="entry name" value="Sig_transdc_His_kin_sub3_dim/P"/>
</dbReference>
<dbReference type="SUPFAM" id="SSF63829">
    <property type="entry name" value="Calcium-dependent phosphotriesterase"/>
    <property type="match status" value="3"/>
</dbReference>
<evidence type="ECO:0000256" key="1">
    <source>
        <dbReference type="ARBA" id="ARBA00022679"/>
    </source>
</evidence>
<sequence>MNQGQRRRCLLPGLCLASALLASPPAALALDPPLQVTQYAHTSWTARDGAMLGLVFAMAQTPDGYLWVGGSFGMFRFDGLRFVPWQPPKGQLLPDNPYALLVARDGTLWIGTFNGLASWNGVELTRYPQIDSGFVTSLLEGRDGTIWVGLLGNPGRLCAVRAGQAECVTQDGGFGQFVWSLAEDGAGVLWVGADSGLWRWKPGPPQRFETPGMRVGDLSTTADGELLVGIRGSGIKRMAGDKLQPYPMQSAARPGEWLTDREIKSNKLLRDRDGGLWVGTEGHGIVHLQEGKADAFTRADGLSGNIACSLFEDREGNIWFGSEKGVDRFRKLPVTTMSTPQGLPNEATKAVLATTDGSVWVATNDGLARWKGGTPTVYRERDGLPDAQMQSLYQDADGRLWASTGRGLAYFAADRFVAVRGVPGKEFYSITGDVAGNLWLSGNEGLGRLHKGRFVENIPWAALGRRQQAKVIVADGGGVWLSFWQDGGVLYFKDGAVRASYGVAQGLGAGHVAGLRLDADGAVWAATEEGGLSRIKDGHVATLTVGNGLPCNTIHWSTLDDDGSLWMYASCGLVRVLPEDLAAWIADPGHSVAPKLWGAADGVPLLAFSPAYFNPPVAKGPDGKLWFVSGADVQVIDPAHLPINPLPPPVHIETLVADQKSYAVADGLRLPALVRDMTIAFTALSLVDPKSTRFRYRLEGHDSDWQEAIDRRQAAYTNLPPGNYRFRVKASNNSGVWNEEGAQIEFSIPPAFHQTTWFRLAAAALLVGLAWSGFQLRLHMRIRRLQRQFEARLEARVAERTRIARDLHDTLLQHFHGLLLQFQAAFNLLPDRPRESKQVLASAIDRAAAAITEGRDTVQGLRTSTLETNNLADALRALADDLAHESGHAASAHVDVQGRPQALHPLVRDETFRIASEALRNAFHHAEAKRIDVEIHYDARQLWVRVRDDGKGIAPEVLSLGEKQGHFGLSGMRERAELVGGKLTVRPGPEKGTEVEFTVPGAQAYGKPPPARSWLAHKRFASGEVGE</sequence>
<dbReference type="InterPro" id="IPR036890">
    <property type="entry name" value="HATPase_C_sf"/>
</dbReference>
<organism evidence="6 7">
    <name type="scientific">Roseateles saccharophilus</name>
    <name type="common">Pseudomonas saccharophila</name>
    <dbReference type="NCBI Taxonomy" id="304"/>
    <lineage>
        <taxon>Bacteria</taxon>
        <taxon>Pseudomonadati</taxon>
        <taxon>Pseudomonadota</taxon>
        <taxon>Betaproteobacteria</taxon>
        <taxon>Burkholderiales</taxon>
        <taxon>Sphaerotilaceae</taxon>
        <taxon>Roseateles</taxon>
    </lineage>
</organism>
<reference evidence="6 7" key="1">
    <citation type="submission" date="2023-07" db="EMBL/GenBank/DDBJ databases">
        <title>Sorghum-associated microbial communities from plants grown in Nebraska, USA.</title>
        <authorList>
            <person name="Schachtman D."/>
        </authorList>
    </citation>
    <scope>NUCLEOTIDE SEQUENCE [LARGE SCALE GENOMIC DNA]</scope>
    <source>
        <strain evidence="6 7">BE314</strain>
    </source>
</reference>
<dbReference type="GO" id="GO:0016301">
    <property type="term" value="F:kinase activity"/>
    <property type="evidence" value="ECO:0007669"/>
    <property type="project" value="UniProtKB-KW"/>
</dbReference>
<feature type="domain" description="Histidine kinase" evidence="5">
    <location>
        <begin position="913"/>
        <end position="1003"/>
    </location>
</feature>
<name>A0ABU1YG05_ROSSA</name>
<keyword evidence="2 6" id="KW-0418">Kinase</keyword>
<comment type="caution">
    <text evidence="6">The sequence shown here is derived from an EMBL/GenBank/DDBJ whole genome shotgun (WGS) entry which is preliminary data.</text>
</comment>
<evidence type="ECO:0000313" key="7">
    <source>
        <dbReference type="Proteomes" id="UP001180453"/>
    </source>
</evidence>
<accession>A0ABU1YG05</accession>
<dbReference type="Gene3D" id="2.130.10.10">
    <property type="entry name" value="YVTN repeat-like/Quinoprotein amine dehydrogenase"/>
    <property type="match status" value="3"/>
</dbReference>
<dbReference type="InterPro" id="IPR011110">
    <property type="entry name" value="Reg_prop"/>
</dbReference>
<dbReference type="InterPro" id="IPR015943">
    <property type="entry name" value="WD40/YVTN_repeat-like_dom_sf"/>
</dbReference>
<dbReference type="Proteomes" id="UP001180453">
    <property type="component" value="Unassembled WGS sequence"/>
</dbReference>
<dbReference type="InterPro" id="IPR011123">
    <property type="entry name" value="Y_Y_Y"/>
</dbReference>
<keyword evidence="4" id="KW-0732">Signal</keyword>
<dbReference type="InterPro" id="IPR003594">
    <property type="entry name" value="HATPase_dom"/>
</dbReference>
<dbReference type="SUPFAM" id="SSF55874">
    <property type="entry name" value="ATPase domain of HSP90 chaperone/DNA topoisomerase II/histidine kinase"/>
    <property type="match status" value="1"/>
</dbReference>
<feature type="chain" id="PRO_5046864880" evidence="4">
    <location>
        <begin position="30"/>
        <end position="1027"/>
    </location>
</feature>
<keyword evidence="1" id="KW-0808">Transferase</keyword>